<feature type="domain" description="Protein kinase" evidence="15">
    <location>
        <begin position="351"/>
        <end position="635"/>
    </location>
</feature>
<dbReference type="InterPro" id="IPR045874">
    <property type="entry name" value="LRK10/LRL21-25-like"/>
</dbReference>
<reference evidence="16" key="2">
    <citation type="submission" date="2018-05" db="EMBL/GenBank/DDBJ databases">
        <title>OpunRS2 (Oryza punctata Reference Sequence Version 2).</title>
        <authorList>
            <person name="Zhang J."/>
            <person name="Kudrna D."/>
            <person name="Lee S."/>
            <person name="Talag J."/>
            <person name="Welchert J."/>
            <person name="Wing R.A."/>
        </authorList>
    </citation>
    <scope>NUCLEOTIDE SEQUENCE [LARGE SCALE GENOMIC DNA]</scope>
</reference>
<feature type="binding site" evidence="12">
    <location>
        <position position="380"/>
    </location>
    <ligand>
        <name>ATP</name>
        <dbReference type="ChEBI" id="CHEBI:30616"/>
    </ligand>
</feature>
<evidence type="ECO:0000256" key="13">
    <source>
        <dbReference type="SAM" id="Phobius"/>
    </source>
</evidence>
<feature type="transmembrane region" description="Helical" evidence="13">
    <location>
        <begin position="970"/>
        <end position="997"/>
    </location>
</feature>
<evidence type="ECO:0000256" key="6">
    <source>
        <dbReference type="ARBA" id="ARBA00022741"/>
    </source>
</evidence>
<dbReference type="EnsemblPlants" id="OPUNC01G00920.1">
    <property type="protein sequence ID" value="OPUNC01G00920.1"/>
    <property type="gene ID" value="OPUNC01G00920"/>
</dbReference>
<dbReference type="eggNOG" id="KOG1187">
    <property type="taxonomic scope" value="Eukaryota"/>
</dbReference>
<evidence type="ECO:0000256" key="3">
    <source>
        <dbReference type="ARBA" id="ARBA00022679"/>
    </source>
</evidence>
<keyword evidence="7" id="KW-0418">Kinase</keyword>
<dbReference type="Pfam" id="PF13947">
    <property type="entry name" value="GUB_WAK_bind"/>
    <property type="match status" value="4"/>
</dbReference>
<organism evidence="16">
    <name type="scientific">Oryza punctata</name>
    <name type="common">Red rice</name>
    <dbReference type="NCBI Taxonomy" id="4537"/>
    <lineage>
        <taxon>Eukaryota</taxon>
        <taxon>Viridiplantae</taxon>
        <taxon>Streptophyta</taxon>
        <taxon>Embryophyta</taxon>
        <taxon>Tracheophyta</taxon>
        <taxon>Spermatophyta</taxon>
        <taxon>Magnoliopsida</taxon>
        <taxon>Liliopsida</taxon>
        <taxon>Poales</taxon>
        <taxon>Poaceae</taxon>
        <taxon>BOP clade</taxon>
        <taxon>Oryzoideae</taxon>
        <taxon>Oryzeae</taxon>
        <taxon>Oryzinae</taxon>
        <taxon>Oryza</taxon>
    </lineage>
</organism>
<dbReference type="PROSITE" id="PS00108">
    <property type="entry name" value="PROTEIN_KINASE_ST"/>
    <property type="match status" value="4"/>
</dbReference>
<feature type="domain" description="Protein kinase" evidence="15">
    <location>
        <begin position="1707"/>
        <end position="2006"/>
    </location>
</feature>
<dbReference type="SMART" id="SM00220">
    <property type="entry name" value="S_TKc"/>
    <property type="match status" value="4"/>
</dbReference>
<evidence type="ECO:0000256" key="2">
    <source>
        <dbReference type="ARBA" id="ARBA00022527"/>
    </source>
</evidence>
<feature type="binding site" evidence="12">
    <location>
        <position position="2549"/>
    </location>
    <ligand>
        <name>ATP</name>
        <dbReference type="ChEBI" id="CHEBI:30616"/>
    </ligand>
</feature>
<evidence type="ECO:0000256" key="7">
    <source>
        <dbReference type="ARBA" id="ARBA00022777"/>
    </source>
</evidence>
<dbReference type="Gene3D" id="1.10.510.10">
    <property type="entry name" value="Transferase(Phosphotransferase) domain 1"/>
    <property type="match status" value="4"/>
</dbReference>
<evidence type="ECO:0000256" key="8">
    <source>
        <dbReference type="ARBA" id="ARBA00022840"/>
    </source>
</evidence>
<dbReference type="Pfam" id="PF00069">
    <property type="entry name" value="Pkinase"/>
    <property type="match status" value="4"/>
</dbReference>
<keyword evidence="3" id="KW-0808">Transferase</keyword>
<evidence type="ECO:0000256" key="5">
    <source>
        <dbReference type="ARBA" id="ARBA00022729"/>
    </source>
</evidence>
<evidence type="ECO:0000313" key="16">
    <source>
        <dbReference type="EnsemblPlants" id="OPUNC01G00920.1"/>
    </source>
</evidence>
<evidence type="ECO:0000256" key="14">
    <source>
        <dbReference type="SAM" id="SignalP"/>
    </source>
</evidence>
<dbReference type="InterPro" id="IPR025287">
    <property type="entry name" value="WAK_GUB"/>
</dbReference>
<dbReference type="Gramene" id="OPUNC01G00920.1">
    <property type="protein sequence ID" value="OPUNC01G00920.1"/>
    <property type="gene ID" value="OPUNC01G00920"/>
</dbReference>
<dbReference type="InterPro" id="IPR000719">
    <property type="entry name" value="Prot_kinase_dom"/>
</dbReference>
<keyword evidence="17" id="KW-1185">Reference proteome</keyword>
<dbReference type="HOGENOM" id="CLU_000288_185_6_1"/>
<keyword evidence="5 14" id="KW-0732">Signal</keyword>
<evidence type="ECO:0000313" key="17">
    <source>
        <dbReference type="Proteomes" id="UP000026962"/>
    </source>
</evidence>
<dbReference type="GO" id="GO:0016020">
    <property type="term" value="C:membrane"/>
    <property type="evidence" value="ECO:0007669"/>
    <property type="project" value="UniProtKB-SubCell"/>
</dbReference>
<comment type="subcellular location">
    <subcellularLocation>
        <location evidence="1">Membrane</location>
        <topology evidence="1">Single-pass type I membrane protein</topology>
    </subcellularLocation>
</comment>
<evidence type="ECO:0000256" key="12">
    <source>
        <dbReference type="PROSITE-ProRule" id="PRU10141"/>
    </source>
</evidence>
<dbReference type="SUPFAM" id="SSF56112">
    <property type="entry name" value="Protein kinase-like (PK-like)"/>
    <property type="match status" value="4"/>
</dbReference>
<feature type="binding site" evidence="12">
    <location>
        <position position="1065"/>
    </location>
    <ligand>
        <name>ATP</name>
        <dbReference type="ChEBI" id="CHEBI:30616"/>
    </ligand>
</feature>
<evidence type="ECO:0000256" key="10">
    <source>
        <dbReference type="ARBA" id="ARBA00023136"/>
    </source>
</evidence>
<dbReference type="Proteomes" id="UP000026962">
    <property type="component" value="Chromosome 1"/>
</dbReference>
<dbReference type="GO" id="GO:0004674">
    <property type="term" value="F:protein serine/threonine kinase activity"/>
    <property type="evidence" value="ECO:0007669"/>
    <property type="project" value="UniProtKB-KW"/>
</dbReference>
<evidence type="ECO:0000256" key="11">
    <source>
        <dbReference type="ARBA" id="ARBA00023180"/>
    </source>
</evidence>
<dbReference type="OMA" id="NECNCTA"/>
<dbReference type="PROSITE" id="PS50011">
    <property type="entry name" value="PROTEIN_KINASE_DOM"/>
    <property type="match status" value="4"/>
</dbReference>
<feature type="domain" description="Protein kinase" evidence="15">
    <location>
        <begin position="1036"/>
        <end position="1320"/>
    </location>
</feature>
<dbReference type="STRING" id="4537.A0A0E0JDC0"/>
<keyword evidence="6 12" id="KW-0547">Nucleotide-binding</keyword>
<dbReference type="FunFam" id="1.10.510.10:FF:000590">
    <property type="entry name" value="PR5-like receptor kinase"/>
    <property type="match status" value="4"/>
</dbReference>
<keyword evidence="10 13" id="KW-0472">Membrane</keyword>
<dbReference type="GO" id="GO:0030247">
    <property type="term" value="F:polysaccharide binding"/>
    <property type="evidence" value="ECO:0007669"/>
    <property type="project" value="InterPro"/>
</dbReference>
<feature type="chain" id="PRO_5002363985" description="Protein kinase domain-containing protein" evidence="14">
    <location>
        <begin position="17"/>
        <end position="2898"/>
    </location>
</feature>
<proteinExistence type="predicted"/>
<dbReference type="PANTHER" id="PTHR27009">
    <property type="entry name" value="RUST RESISTANCE KINASE LR10-RELATED"/>
    <property type="match status" value="1"/>
</dbReference>
<sequence>MAKSLLLCSLLAVVAAAEVVGAGQNPQYCPPSSCGHLRNISYPFRLQGDSRECVATPRPWYNLSCSNGRAAIQINTGTYYVTSINYTGEVFSVVDATLQDDGTNGSSCPLPRSDHLPYSDYWLPYPGNYGFLDLVTASYTWACFVNCSRAITDIMPWYRPVTCLLPNNSFVFVSFDYCAVGELQPSCRYLAMIPLDIWPIPDNYSQLQNASYTDIIEFIRKGFRVRFPYTYQTARMSAMECLKDSKRYFKQHTSRARIQDLTRALFWSETYTEVECGEEGASKKDMGFLGTIVSAIDITKLVLAPLVIFTFLAHKYWKTRITIDAVEKFLRMQQMIGPTRFAYTDIIAITAHFRDKLGQGGYGSVYKGVLLPGNVHIAVKMLTGSSSCNGDEFISEVSTIGRIHHVNVVRLVGFCAEEMRRALVYEYMPRGSLDKYIFSSEKSFSWDKLNEIALGIARGINYLHQGCEMQILHFDIKPHNILLDDNLVPKVADFGLAKLYPRDKSFVPVSAARGTVGYIAPEMISWSFGVISSKSDVYSFGMLLLEMAGGRRNADPNAANSSQAYYPSRVYRELTRRETSEISDIADMHELEKKLCIVGLWCIQMRSCDRPTMSEVIEMLEGGSDELQVPPRPFFCDDEQFPGVESYNMPSELTVISEEHEDDDDSICLFESYHITYTLQKAVVISSLLGVVASDVGGGQDNNLHYCAPFSCGDLHNISYPFRLQGDTRDCGIGPRPWYDLSCNNGKATILINTRTYYVSSIDYTHLSFLAIDATVQDDSISSSCPLPRADLHPPNIDWPRPRWEISNDSFVNLDTDSDSIWACFVNCSKPITADANMPRYRPLACLPANNSFFYLNRFHSCTVGELQPSCRYLAMIPFEFDGQDYSQLENASYTDILGFIRKGFRVGFPFEIIRGQRGMSTTQCLNDSMRYFKDHISGASILNITRAIFWSDIYFAGCRATGHVYTTKLMSLVVIIVSAIAIIKLHFGSLVVFIFLAHKYWKTRITIDAVEKFLRMQQMIGPMRYAYTDIIAITSHFRDKLGQGGYGSVYKGVLLPGNVHVAIKMLSGNSNCNGDEFISEVSTIGRIHHVNVVRLVGFCSEEMRRALVYEYMPRGSLDKYIFSSEKSFSWDELNEIALGIARGINYLHRGCEMQILHFDIKPHNILLDDNFVPKVADFGLAKLYPRDKSFVPVSAARGTVGYIAPEMISRSFGTISSKSDVYSFGMLLLEMAGGRRNADPNAEKSSQAYYPSRVYRQLTQRETCGISDIVDMHELEKKLCVVGLWCIQMRSSDRPTMSEVIEMLEGGSDDLQVPPKPFFCDDEQHPAVEPYHLSSDLTAISEAEEDDDDESISLFQSYQVSRGRRIDRMLALRSRVETAHPAVPLSLASMKVQGKGKCPSFSCGRLSNGLAPFRRQGDPAECGVPSYELTCADSNATIQIDKATYLVTDINYMDQYFWVIDASLDSANNCPLPRWSQTPYNENYRLGEDSHRRVQVQLSPDVDWFATFVKCSQEMNSSNVMYRPVACRSSNSSFVYVLTGLGSYLAENLEPSCGYLAMTPLAVGGLENWRTATAAVTLEDVDYEDVVRSMREGFAVRFPFRSGGFIDCLRGMISDSSGEPPVYRVFHIVAHIDSYFSICGRQATQLPHPFVVLLMFVMVMLLLWTSLAYLYWKIRMRVDEVEKFLRMQQMLTPTRYTYTDITAITSHFRDKLGQGGYGSVYKGVLLPGDVGVAIKMLKGDSNCKGEEFISEVSTIGRIHHVNVVRLVGFCSEEMRRALVYEYMPQGSLDKYIFSSEKSFSWDKLNEIALGIARGINYLHQGCEMQILHFDIKPHNILLDNNFVPKVADFGLAKLYPRDKSFVPVSAARGTVEYIAPEMISRSFGAISSKSDVYSFGMLLLEMAGGRRNADPNAENSSQAYYPSRVYRQLTRQVIYKIDQTWAKFQQQETGEITSAGDMHELEKKLCIVGLWCIQMKSCDRPMMSEVIEMLEVGVDCLEIPPRPFFCDDDYIPAVESLYLSSWAELAAVSESEETLRRQCALPGLCVAFSGPSSLCYPSHKSRPQARCHAEPQDSHKTRTRGGLVVNWLSCSSRMNQDSIANAATKSDKSVMPEGNVIPMDSATETVDDELLKRAWRRGVDRRDDVQNGLLVIYGGDLARPQKWVMVCNAMEAAALSTVLCVVALVVADADHHVVHVQGRRHPCQPFSCGHLSNISHPFRRRGDPRGCGVRSYELDCSSDDGKATVRINTGTYYVSSINYAASIFWVVDANLQDDANSSCPLPRSDQLPYVGQGIPGSHDSWDLGLNDETRWFGFVNCSQELITNSSSKYLPVNCLTTTSSFVYYMLSWSGAPSIEDIEPSCGYLAMTPIGGGSIDLSEYTSYADVVKSMRAGSDDNPLPKVGIKVRIIDILSIDLRFWGCMIGISRRYYLDVRLSISDMIHGVDNSLYHKLFIIYTLCLVKWIAVLCRFVFAPLAVMIFLTHKYWKTRIAIDAVEKFLRMQDVLGPKRYAYADIIAITSHFRDKLGQGGYGSVYKGVLLPGDVHVAVKMLDGNSNCKGEDFISEVATIGRIHHINVVRLVGFCSEEMRRALLYEYMPKGSLDKYIFSSERSFSWDKLNEIALGIAKGINYLHQGCDMQILHFDIKPHNILLDDNFVPKVADFGLAKLYPRDKSFVSDRALRGTVGYMAPEMVSRSFGVISGKSDVYSFGMLLLEMAGGRRNADPNADSSASKAYYPAWVYDQLIADEQVDEISNVAGMHELERKLCLVGLWCIQMKSHDRPTMSEAIEMLEGGVDALQVPPRPFFCDGDGIGNGMPPPQVMDSYFHSSQLTAISEEDDGIAELATIIIPFSLSLSQKNKKKEKKKKPFSYLRPPPLFPARAPVNAAAASAAAFRLRR</sequence>
<feature type="signal peptide" evidence="14">
    <location>
        <begin position="1"/>
        <end position="16"/>
    </location>
</feature>
<keyword evidence="8 12" id="KW-0067">ATP-binding</keyword>
<dbReference type="Gene3D" id="3.30.200.20">
    <property type="entry name" value="Phosphorylase Kinase, domain 1"/>
    <property type="match status" value="4"/>
</dbReference>
<feature type="domain" description="Protein kinase" evidence="15">
    <location>
        <begin position="2520"/>
        <end position="2806"/>
    </location>
</feature>
<reference evidence="16" key="1">
    <citation type="submission" date="2015-04" db="UniProtKB">
        <authorList>
            <consortium name="EnsemblPlants"/>
        </authorList>
    </citation>
    <scope>IDENTIFICATION</scope>
</reference>
<keyword evidence="4 13" id="KW-0812">Transmembrane</keyword>
<keyword evidence="11" id="KW-0325">Glycoprotein</keyword>
<feature type="binding site" evidence="12">
    <location>
        <position position="1736"/>
    </location>
    <ligand>
        <name>ATP</name>
        <dbReference type="ChEBI" id="CHEBI:30616"/>
    </ligand>
</feature>
<protein>
    <recommendedName>
        <fullName evidence="15">Protein kinase domain-containing protein</fullName>
    </recommendedName>
</protein>
<dbReference type="InterPro" id="IPR017441">
    <property type="entry name" value="Protein_kinase_ATP_BS"/>
</dbReference>
<accession>A0A0E0JDC0</accession>
<feature type="transmembrane region" description="Helical" evidence="13">
    <location>
        <begin position="1651"/>
        <end position="1673"/>
    </location>
</feature>
<dbReference type="GO" id="GO:0005524">
    <property type="term" value="F:ATP binding"/>
    <property type="evidence" value="ECO:0007669"/>
    <property type="project" value="UniProtKB-UniRule"/>
</dbReference>
<dbReference type="InterPro" id="IPR008271">
    <property type="entry name" value="Ser/Thr_kinase_AS"/>
</dbReference>
<evidence type="ECO:0000256" key="9">
    <source>
        <dbReference type="ARBA" id="ARBA00022989"/>
    </source>
</evidence>
<evidence type="ECO:0000259" key="15">
    <source>
        <dbReference type="PROSITE" id="PS50011"/>
    </source>
</evidence>
<keyword evidence="9 13" id="KW-1133">Transmembrane helix</keyword>
<evidence type="ECO:0000256" key="4">
    <source>
        <dbReference type="ARBA" id="ARBA00022692"/>
    </source>
</evidence>
<evidence type="ECO:0000256" key="1">
    <source>
        <dbReference type="ARBA" id="ARBA00004479"/>
    </source>
</evidence>
<dbReference type="InterPro" id="IPR011009">
    <property type="entry name" value="Kinase-like_dom_sf"/>
</dbReference>
<keyword evidence="2" id="KW-0723">Serine/threonine-protein kinase</keyword>
<name>A0A0E0JDC0_ORYPU</name>
<dbReference type="PROSITE" id="PS00107">
    <property type="entry name" value="PROTEIN_KINASE_ATP"/>
    <property type="match status" value="4"/>
</dbReference>
<dbReference type="FunFam" id="3.30.200.20:FF:000178">
    <property type="entry name" value="serine/threonine-protein kinase PBS1-like"/>
    <property type="match status" value="4"/>
</dbReference>